<evidence type="ECO:0000313" key="9">
    <source>
        <dbReference type="EMBL" id="KAG5271332.1"/>
    </source>
</evidence>
<dbReference type="InterPro" id="IPR012858">
    <property type="entry name" value="DC_STAMP-like"/>
</dbReference>
<feature type="transmembrane region" description="Helical" evidence="6">
    <location>
        <begin position="499"/>
        <end position="520"/>
    </location>
</feature>
<dbReference type="Pfam" id="PF26039">
    <property type="entry name" value="Dcst2"/>
    <property type="match status" value="1"/>
</dbReference>
<evidence type="ECO:0000256" key="4">
    <source>
        <dbReference type="ARBA" id="ARBA00023136"/>
    </source>
</evidence>
<dbReference type="GO" id="GO:0016020">
    <property type="term" value="C:membrane"/>
    <property type="evidence" value="ECO:0007669"/>
    <property type="project" value="UniProtKB-SubCell"/>
</dbReference>
<keyword evidence="3 6" id="KW-1133">Transmembrane helix</keyword>
<proteinExistence type="predicted"/>
<feature type="transmembrane region" description="Helical" evidence="6">
    <location>
        <begin position="325"/>
        <end position="344"/>
    </location>
</feature>
<evidence type="ECO:0000256" key="6">
    <source>
        <dbReference type="SAM" id="Phobius"/>
    </source>
</evidence>
<feature type="domain" description="Dendritic cell-specific transmembrane protein-like" evidence="7">
    <location>
        <begin position="354"/>
        <end position="544"/>
    </location>
</feature>
<reference evidence="9" key="1">
    <citation type="submission" date="2020-10" db="EMBL/GenBank/DDBJ databases">
        <title>Chromosome-scale genome assembly of the Allis shad, Alosa alosa.</title>
        <authorList>
            <person name="Margot Z."/>
            <person name="Christophe K."/>
            <person name="Cabau C."/>
            <person name="Louis A."/>
            <person name="Berthelot C."/>
            <person name="Parey E."/>
            <person name="Roest Crollius H."/>
            <person name="Montfort J."/>
            <person name="Robinson-Rechavi M."/>
            <person name="Bucao C."/>
            <person name="Bouchez O."/>
            <person name="Gislard M."/>
            <person name="Lluch J."/>
            <person name="Milhes M."/>
            <person name="Lampietro C."/>
            <person name="Lopez Roques C."/>
            <person name="Donnadieu C."/>
            <person name="Braasch I."/>
            <person name="Desvignes T."/>
            <person name="Postlethwait J."/>
            <person name="Bobe J."/>
            <person name="Guiguen Y."/>
        </authorList>
    </citation>
    <scope>NUCLEOTIDE SEQUENCE</scope>
    <source>
        <strain evidence="9">M-15738</strain>
        <tissue evidence="9">Blood</tissue>
    </source>
</reference>
<dbReference type="PANTHER" id="PTHR21041:SF6">
    <property type="entry name" value="DC-STAMP DOMAIN-CONTAINING PROTEIN 2"/>
    <property type="match status" value="1"/>
</dbReference>
<sequence>MLLEHKLKSHRLRYVSKESPFKKVKRRIRIFLLGLILASVYGIIALFVQNHGLWYGVISTVVIAALTAFGMSLSEGIRVNVMLMLPTLCSQNGKSILLFLAFSMVVQGPMSNAMENFDRAAGSVVCGAELAMNQTQELIERAATPLLPVLTKVKEVTRNAYSLAGRVKNLIMSLTESVQHIARSLRNVLHFLAGIGDICNDKLGTPYKRCNQLFDEANDDCREQLSVFSFLCYIVDGFRPLCHIAKVGQFFCIIPSYIADHIKTKIADATVEAFEKLRKQFEFNISASMHFDMQLNSSQTLQEMSQRIMEEISEEIGLFQKLSGLLSYAGLFLLVYIYIQAAMYKNSYLKRDDFDNNYVTERFVQLDQRRLCEGRPTVLPLSQREALTYIQPLSLYLTGRERRALITSTLSVLRHITVGSAIMALDLMVFWVFDTVHHLTMGEIVAKAPIMVAVEVNGSGYTSDILKDIVASFDILQRGNVTILSKKCLVEPREPDYTGYVFIGSFYGLALFTVIAGSYVKRLRRLICASYHPKREKERIHALHQLILTQRLSLQKNLLRFVAKSKGDGQSGTFLRALALILPGISRVARYLGAFDQSCMACGNVLESEDDPNAHTCSTSQCKGFYCLQCFKNMDNICALCMGPLTFQEDSEEELDSSDDQQVSLWTSALMSPHITQSRDRRRLMKRRISVATRRRSTEQHKSKGLEDTADNSDSSPVISDHYSDSDTSEPDMLYQYPESIKLNTKSFLDMLSVKTLEIQRDGDGLPPNTQSMNRSLSKEMVLDTVVVQSSSSLQKHL</sequence>
<feature type="domain" description="E3 ubiquitin-protein ligase DCST1-like C-terminal" evidence="8">
    <location>
        <begin position="597"/>
        <end position="644"/>
    </location>
</feature>
<keyword evidence="10" id="KW-1185">Reference proteome</keyword>
<feature type="transmembrane region" description="Helical" evidence="6">
    <location>
        <begin position="95"/>
        <end position="114"/>
    </location>
</feature>
<name>A0AAV6GCU0_9TELE</name>
<evidence type="ECO:0008006" key="11">
    <source>
        <dbReference type="Google" id="ProtNLM"/>
    </source>
</evidence>
<comment type="caution">
    <text evidence="9">The sequence shown here is derived from an EMBL/GenBank/DDBJ whole genome shotgun (WGS) entry which is preliminary data.</text>
</comment>
<evidence type="ECO:0000313" key="10">
    <source>
        <dbReference type="Proteomes" id="UP000823561"/>
    </source>
</evidence>
<dbReference type="EMBL" id="JADWDJ010000013">
    <property type="protein sequence ID" value="KAG5271332.1"/>
    <property type="molecule type" value="Genomic_DNA"/>
</dbReference>
<dbReference type="InterPro" id="IPR051856">
    <property type="entry name" value="CSR-E3_Ligase_Protein"/>
</dbReference>
<evidence type="ECO:0000259" key="7">
    <source>
        <dbReference type="Pfam" id="PF07782"/>
    </source>
</evidence>
<evidence type="ECO:0000256" key="3">
    <source>
        <dbReference type="ARBA" id="ARBA00022989"/>
    </source>
</evidence>
<keyword evidence="2 6" id="KW-0812">Transmembrane</keyword>
<feature type="compositionally biased region" description="Basic and acidic residues" evidence="5">
    <location>
        <begin position="696"/>
        <end position="707"/>
    </location>
</feature>
<feature type="transmembrane region" description="Helical" evidence="6">
    <location>
        <begin position="30"/>
        <end position="48"/>
    </location>
</feature>
<dbReference type="Proteomes" id="UP000823561">
    <property type="component" value="Chromosome 13"/>
</dbReference>
<evidence type="ECO:0000256" key="2">
    <source>
        <dbReference type="ARBA" id="ARBA00022692"/>
    </source>
</evidence>
<comment type="subcellular location">
    <subcellularLocation>
        <location evidence="1">Membrane</location>
        <topology evidence="1">Multi-pass membrane protein</topology>
    </subcellularLocation>
</comment>
<evidence type="ECO:0000256" key="1">
    <source>
        <dbReference type="ARBA" id="ARBA00004141"/>
    </source>
</evidence>
<dbReference type="Pfam" id="PF07782">
    <property type="entry name" value="DC_STAMP"/>
    <property type="match status" value="1"/>
</dbReference>
<feature type="transmembrane region" description="Helical" evidence="6">
    <location>
        <begin position="412"/>
        <end position="433"/>
    </location>
</feature>
<gene>
    <name evidence="9" type="ORF">AALO_G00178550</name>
</gene>
<dbReference type="InterPro" id="IPR058842">
    <property type="entry name" value="DCST1_C"/>
</dbReference>
<evidence type="ECO:0000259" key="8">
    <source>
        <dbReference type="Pfam" id="PF26037"/>
    </source>
</evidence>
<dbReference type="PANTHER" id="PTHR21041">
    <property type="entry name" value="DENDRITIC CELL-SPECIFIC TRANSMEMBRANE PROTEIN"/>
    <property type="match status" value="1"/>
</dbReference>
<keyword evidence="4 6" id="KW-0472">Membrane</keyword>
<dbReference type="Pfam" id="PF26037">
    <property type="entry name" value="zf-RING_DCST1_C"/>
    <property type="match status" value="1"/>
</dbReference>
<organism evidence="9 10">
    <name type="scientific">Alosa alosa</name>
    <name type="common">allis shad</name>
    <dbReference type="NCBI Taxonomy" id="278164"/>
    <lineage>
        <taxon>Eukaryota</taxon>
        <taxon>Metazoa</taxon>
        <taxon>Chordata</taxon>
        <taxon>Craniata</taxon>
        <taxon>Vertebrata</taxon>
        <taxon>Euteleostomi</taxon>
        <taxon>Actinopterygii</taxon>
        <taxon>Neopterygii</taxon>
        <taxon>Teleostei</taxon>
        <taxon>Clupei</taxon>
        <taxon>Clupeiformes</taxon>
        <taxon>Clupeoidei</taxon>
        <taxon>Clupeidae</taxon>
        <taxon>Alosa</taxon>
    </lineage>
</organism>
<feature type="transmembrane region" description="Helical" evidence="6">
    <location>
        <begin position="54"/>
        <end position="74"/>
    </location>
</feature>
<accession>A0AAV6GCU0</accession>
<protein>
    <recommendedName>
        <fullName evidence="11">Dendritic cell-specific transmembrane protein-like domain-containing protein</fullName>
    </recommendedName>
</protein>
<feature type="region of interest" description="Disordered" evidence="5">
    <location>
        <begin position="688"/>
        <end position="732"/>
    </location>
</feature>
<evidence type="ECO:0000256" key="5">
    <source>
        <dbReference type="SAM" id="MobiDB-lite"/>
    </source>
</evidence>
<dbReference type="AlphaFoldDB" id="A0AAV6GCU0"/>